<dbReference type="Proteomes" id="UP001172159">
    <property type="component" value="Unassembled WGS sequence"/>
</dbReference>
<dbReference type="EMBL" id="JAUKTV010000001">
    <property type="protein sequence ID" value="KAK0747802.1"/>
    <property type="molecule type" value="Genomic_DNA"/>
</dbReference>
<feature type="transmembrane region" description="Helical" evidence="1">
    <location>
        <begin position="20"/>
        <end position="38"/>
    </location>
</feature>
<dbReference type="AlphaFoldDB" id="A0AA40EYS7"/>
<feature type="transmembrane region" description="Helical" evidence="1">
    <location>
        <begin position="125"/>
        <end position="144"/>
    </location>
</feature>
<organism evidence="2 3">
    <name type="scientific">Apiosordaria backusii</name>
    <dbReference type="NCBI Taxonomy" id="314023"/>
    <lineage>
        <taxon>Eukaryota</taxon>
        <taxon>Fungi</taxon>
        <taxon>Dikarya</taxon>
        <taxon>Ascomycota</taxon>
        <taxon>Pezizomycotina</taxon>
        <taxon>Sordariomycetes</taxon>
        <taxon>Sordariomycetidae</taxon>
        <taxon>Sordariales</taxon>
        <taxon>Lasiosphaeriaceae</taxon>
        <taxon>Apiosordaria</taxon>
    </lineage>
</organism>
<sequence length="170" mass="19028">MDGPAAIIWMTDGGIPGRASTSFFVVFLPLLIIQGFTVPQINTIVPKSCSWLVKLTLACATTDLQASILRPNRGVVDHHCRHLQAYPNTATPVHLISTRSPGFYNYLSPFYFYFFHHLYPISHFTVYLTVLCLPYLVDISPLLLKRLAKKGSTSPTWASLNFNLNLNLTS</sequence>
<keyword evidence="1" id="KW-0812">Transmembrane</keyword>
<keyword evidence="1" id="KW-1133">Transmembrane helix</keyword>
<evidence type="ECO:0000313" key="3">
    <source>
        <dbReference type="Proteomes" id="UP001172159"/>
    </source>
</evidence>
<protein>
    <submittedName>
        <fullName evidence="2">Uncharacterized protein</fullName>
    </submittedName>
</protein>
<proteinExistence type="predicted"/>
<gene>
    <name evidence="2" type="ORF">B0T21DRAFT_11012</name>
</gene>
<keyword evidence="3" id="KW-1185">Reference proteome</keyword>
<evidence type="ECO:0000256" key="1">
    <source>
        <dbReference type="SAM" id="Phobius"/>
    </source>
</evidence>
<keyword evidence="1" id="KW-0472">Membrane</keyword>
<evidence type="ECO:0000313" key="2">
    <source>
        <dbReference type="EMBL" id="KAK0747802.1"/>
    </source>
</evidence>
<reference evidence="2" key="1">
    <citation type="submission" date="2023-06" db="EMBL/GenBank/DDBJ databases">
        <title>Genome-scale phylogeny and comparative genomics of the fungal order Sordariales.</title>
        <authorList>
            <consortium name="Lawrence Berkeley National Laboratory"/>
            <person name="Hensen N."/>
            <person name="Bonometti L."/>
            <person name="Westerberg I."/>
            <person name="Brannstrom I.O."/>
            <person name="Guillou S."/>
            <person name="Cros-Aarteil S."/>
            <person name="Calhoun S."/>
            <person name="Haridas S."/>
            <person name="Kuo A."/>
            <person name="Mondo S."/>
            <person name="Pangilinan J."/>
            <person name="Riley R."/>
            <person name="Labutti K."/>
            <person name="Andreopoulos B."/>
            <person name="Lipzen A."/>
            <person name="Chen C."/>
            <person name="Yanf M."/>
            <person name="Daum C."/>
            <person name="Ng V."/>
            <person name="Clum A."/>
            <person name="Steindorff A."/>
            <person name="Ohm R."/>
            <person name="Martin F."/>
            <person name="Silar P."/>
            <person name="Natvig D."/>
            <person name="Lalanne C."/>
            <person name="Gautier V."/>
            <person name="Ament-Velasquez S.L."/>
            <person name="Kruys A."/>
            <person name="Hutchinson M.I."/>
            <person name="Powell A.J."/>
            <person name="Barry K."/>
            <person name="Miller A.N."/>
            <person name="Grigoriev I.V."/>
            <person name="Debuchy R."/>
            <person name="Gladieux P."/>
            <person name="Thoren M.H."/>
            <person name="Johannesson H."/>
        </authorList>
    </citation>
    <scope>NUCLEOTIDE SEQUENCE</scope>
    <source>
        <strain evidence="2">CBS 540.89</strain>
    </source>
</reference>
<name>A0AA40EYS7_9PEZI</name>
<accession>A0AA40EYS7</accession>
<comment type="caution">
    <text evidence="2">The sequence shown here is derived from an EMBL/GenBank/DDBJ whole genome shotgun (WGS) entry which is preliminary data.</text>
</comment>